<dbReference type="Gene3D" id="3.40.50.150">
    <property type="entry name" value="Vaccinia Virus protein VP39"/>
    <property type="match status" value="1"/>
</dbReference>
<dbReference type="GO" id="GO:0008168">
    <property type="term" value="F:methyltransferase activity"/>
    <property type="evidence" value="ECO:0007669"/>
    <property type="project" value="UniProtKB-KW"/>
</dbReference>
<dbReference type="CDD" id="cd02440">
    <property type="entry name" value="AdoMet_MTases"/>
    <property type="match status" value="1"/>
</dbReference>
<dbReference type="Pfam" id="PF13489">
    <property type="entry name" value="Methyltransf_23"/>
    <property type="match status" value="1"/>
</dbReference>
<gene>
    <name evidence="1" type="ORF">NM686_005280</name>
</gene>
<name>A0ABY7GN50_9GAMM</name>
<keyword evidence="1" id="KW-0808">Transferase</keyword>
<keyword evidence="1" id="KW-0489">Methyltransferase</keyword>
<dbReference type="Proteomes" id="UP001162780">
    <property type="component" value="Chromosome"/>
</dbReference>
<dbReference type="RefSeq" id="WP_255186838.1">
    <property type="nucleotide sequence ID" value="NZ_CP113517.1"/>
</dbReference>
<reference evidence="1" key="1">
    <citation type="submission" date="2022-11" db="EMBL/GenBank/DDBJ databases">
        <title>Methylomonas rapida sp. nov., Carotenoid-Producing Obligate Methanotrophs with High Growth Characteristics and Biotechnological Potential.</title>
        <authorList>
            <person name="Tikhonova E.N."/>
            <person name="Suleimanov R.Z."/>
            <person name="Miroshnikov K."/>
            <person name="Oshkin I.Y."/>
            <person name="Belova S.E."/>
            <person name="Danilova O.V."/>
            <person name="Ashikhmin A."/>
            <person name="Konopkin A."/>
            <person name="But S.Y."/>
            <person name="Khmelenina V.N."/>
            <person name="Kuznetsov N."/>
            <person name="Pimenov N.V."/>
            <person name="Dedysh S.N."/>
        </authorList>
    </citation>
    <scope>NUCLEOTIDE SEQUENCE</scope>
    <source>
        <strain evidence="1">MP1</strain>
    </source>
</reference>
<evidence type="ECO:0000313" key="2">
    <source>
        <dbReference type="Proteomes" id="UP001162780"/>
    </source>
</evidence>
<dbReference type="GO" id="GO:0032259">
    <property type="term" value="P:methylation"/>
    <property type="evidence" value="ECO:0007669"/>
    <property type="project" value="UniProtKB-KW"/>
</dbReference>
<sequence>MIQASSLSTTCAYLLRQCVSCGGERIRYWRRKDYQYTQALRNDVFHIYRCDECGTGFLNQPPDPQRLEAIYQFSGQALTESVSLQEILAREAAFPNCRVDAERMSGCADRFNASGNRRALDIGSGFGFYTQALKKRGYATVAINPGRYENQVFKALNGEEPLTMMFEQYTTQDSYGVVMMSQVLEHMVEPERALEKVRGLLAEGGVLACAVPNYASFLVKLLGTRDNACLWVPEHVNYFTAQGLQILLERKGLRVVRTEQVTRIRYDALSRRLGLTAWPAALLDTLTKYLQKPFAGLMNALGLGIYIHVYAVKVIDKQV</sequence>
<accession>A0ABY7GN50</accession>
<dbReference type="SUPFAM" id="SSF53335">
    <property type="entry name" value="S-adenosyl-L-methionine-dependent methyltransferases"/>
    <property type="match status" value="1"/>
</dbReference>
<dbReference type="InterPro" id="IPR029063">
    <property type="entry name" value="SAM-dependent_MTases_sf"/>
</dbReference>
<dbReference type="EMBL" id="CP113517">
    <property type="protein sequence ID" value="WAR45931.1"/>
    <property type="molecule type" value="Genomic_DNA"/>
</dbReference>
<proteinExistence type="predicted"/>
<organism evidence="1 2">
    <name type="scientific">Methylomonas rapida</name>
    <dbReference type="NCBI Taxonomy" id="2963939"/>
    <lineage>
        <taxon>Bacteria</taxon>
        <taxon>Pseudomonadati</taxon>
        <taxon>Pseudomonadota</taxon>
        <taxon>Gammaproteobacteria</taxon>
        <taxon>Methylococcales</taxon>
        <taxon>Methylococcaceae</taxon>
        <taxon>Methylomonas</taxon>
    </lineage>
</organism>
<evidence type="ECO:0000313" key="1">
    <source>
        <dbReference type="EMBL" id="WAR45931.1"/>
    </source>
</evidence>
<protein>
    <submittedName>
        <fullName evidence="1">Class I SAM-dependent methyltransferase</fullName>
    </submittedName>
</protein>
<keyword evidence="2" id="KW-1185">Reference proteome</keyword>